<dbReference type="InterPro" id="IPR036291">
    <property type="entry name" value="NAD(P)-bd_dom_sf"/>
</dbReference>
<dbReference type="SUPFAM" id="SSF51735">
    <property type="entry name" value="NAD(P)-binding Rossmann-fold domains"/>
    <property type="match status" value="1"/>
</dbReference>
<reference evidence="4 5" key="1">
    <citation type="submission" date="2018-04" db="EMBL/GenBank/DDBJ databases">
        <title>Genomic Encyclopedia of Type Strains, Phase III (KMG-III): the genomes of soil and plant-associated and newly described type strains.</title>
        <authorList>
            <person name="Whitman W."/>
        </authorList>
    </citation>
    <scope>NUCLEOTIDE SEQUENCE [LARGE SCALE GENOMIC DNA]</scope>
    <source>
        <strain evidence="4 5">MA101b</strain>
    </source>
</reference>
<dbReference type="RefSeq" id="WP_107958691.1">
    <property type="nucleotide sequence ID" value="NZ_QAOG01000004.1"/>
</dbReference>
<dbReference type="GO" id="GO:0016020">
    <property type="term" value="C:membrane"/>
    <property type="evidence" value="ECO:0007669"/>
    <property type="project" value="TreeGrafter"/>
</dbReference>
<dbReference type="InterPro" id="IPR002347">
    <property type="entry name" value="SDR_fam"/>
</dbReference>
<dbReference type="Gene3D" id="3.40.50.720">
    <property type="entry name" value="NAD(P)-binding Rossmann-like Domain"/>
    <property type="match status" value="1"/>
</dbReference>
<evidence type="ECO:0000313" key="4">
    <source>
        <dbReference type="EMBL" id="PTQ59898.1"/>
    </source>
</evidence>
<evidence type="ECO:0000256" key="2">
    <source>
        <dbReference type="ARBA" id="ARBA00023002"/>
    </source>
</evidence>
<comment type="similarity">
    <text evidence="1 3">Belongs to the short-chain dehydrogenases/reductases (SDR) family.</text>
</comment>
<evidence type="ECO:0000256" key="3">
    <source>
        <dbReference type="RuleBase" id="RU000363"/>
    </source>
</evidence>
<dbReference type="PANTHER" id="PTHR44196">
    <property type="entry name" value="DEHYDROGENASE/REDUCTASE SDR FAMILY MEMBER 7B"/>
    <property type="match status" value="1"/>
</dbReference>
<dbReference type="AlphaFoldDB" id="A0A2T5GKP5"/>
<dbReference type="Pfam" id="PF00106">
    <property type="entry name" value="adh_short"/>
    <property type="match status" value="1"/>
</dbReference>
<dbReference type="GO" id="GO:0016491">
    <property type="term" value="F:oxidoreductase activity"/>
    <property type="evidence" value="ECO:0007669"/>
    <property type="project" value="UniProtKB-KW"/>
</dbReference>
<evidence type="ECO:0000313" key="5">
    <source>
        <dbReference type="Proteomes" id="UP000244189"/>
    </source>
</evidence>
<evidence type="ECO:0000256" key="1">
    <source>
        <dbReference type="ARBA" id="ARBA00006484"/>
    </source>
</evidence>
<keyword evidence="2" id="KW-0560">Oxidoreductase</keyword>
<dbReference type="PANTHER" id="PTHR44196:SF1">
    <property type="entry name" value="DEHYDROGENASE_REDUCTASE SDR FAMILY MEMBER 7B"/>
    <property type="match status" value="1"/>
</dbReference>
<dbReference type="EMBL" id="QAOG01000004">
    <property type="protein sequence ID" value="PTQ59898.1"/>
    <property type="molecule type" value="Genomic_DNA"/>
</dbReference>
<accession>A0A2T5GKP5</accession>
<keyword evidence="5" id="KW-1185">Reference proteome</keyword>
<gene>
    <name evidence="4" type="ORF">C8J26_2753</name>
</gene>
<dbReference type="PROSITE" id="PS00061">
    <property type="entry name" value="ADH_SHORT"/>
    <property type="match status" value="1"/>
</dbReference>
<dbReference type="PRINTS" id="PR00081">
    <property type="entry name" value="GDHRDH"/>
</dbReference>
<sequence>MSPLEGRRIVLTGAAGGIGGLLAARLRGGGAHVTGVDRVASPACDDHLVANLADPAALADLGAHLAGRHVDILANVAGLQYFGPFEQQGATGIALGYAVNLVAPAVLASAVVPQMIARGDGQIVNIGSVMGAVPYPYFTAYSSAKAGLKGLSQALRRELGGRGIAVTHVAPRAVRTGFNTATIERFMALTKMSADDPATVVDRIFRAIERRERDVSIGLPERVFTQLNALLPGVVDRGLAGQVLTARTLFQDNPSGALS</sequence>
<dbReference type="Proteomes" id="UP000244189">
    <property type="component" value="Unassembled WGS sequence"/>
</dbReference>
<proteinExistence type="inferred from homology"/>
<protein>
    <submittedName>
        <fullName evidence="4">Short-subunit dehydrogenase</fullName>
    </submittedName>
</protein>
<dbReference type="InterPro" id="IPR020904">
    <property type="entry name" value="Sc_DH/Rdtase_CS"/>
</dbReference>
<name>A0A2T5GKP5_9SPHN</name>
<comment type="caution">
    <text evidence="4">The sequence shown here is derived from an EMBL/GenBank/DDBJ whole genome shotgun (WGS) entry which is preliminary data.</text>
</comment>
<organism evidence="4 5">
    <name type="scientific">Sphingomonas aurantiaca</name>
    <dbReference type="NCBI Taxonomy" id="185949"/>
    <lineage>
        <taxon>Bacteria</taxon>
        <taxon>Pseudomonadati</taxon>
        <taxon>Pseudomonadota</taxon>
        <taxon>Alphaproteobacteria</taxon>
        <taxon>Sphingomonadales</taxon>
        <taxon>Sphingomonadaceae</taxon>
        <taxon>Sphingomonas</taxon>
    </lineage>
</organism>
<dbReference type="PRINTS" id="PR00080">
    <property type="entry name" value="SDRFAMILY"/>
</dbReference>
<dbReference type="CDD" id="cd05233">
    <property type="entry name" value="SDR_c"/>
    <property type="match status" value="1"/>
</dbReference>